<evidence type="ECO:0000313" key="2">
    <source>
        <dbReference type="EMBL" id="RPF26055.1"/>
    </source>
</evidence>
<reference evidence="2 3" key="1">
    <citation type="submission" date="2018-11" db="EMBL/GenBank/DDBJ databases">
        <title>Sequencing the genomes of 1000 actinobacteria strains.</title>
        <authorList>
            <person name="Klenk H.-P."/>
        </authorList>
    </citation>
    <scope>NUCLEOTIDE SEQUENCE [LARGE SCALE GENOMIC DNA]</scope>
    <source>
        <strain evidence="2 3">DSM 14418</strain>
    </source>
</reference>
<feature type="transmembrane region" description="Helical" evidence="1">
    <location>
        <begin position="175"/>
        <end position="196"/>
    </location>
</feature>
<dbReference type="RefSeq" id="WP_123914277.1">
    <property type="nucleotide sequence ID" value="NZ_RKRA01000001.1"/>
</dbReference>
<dbReference type="AlphaFoldDB" id="A0A3N4ZYB4"/>
<dbReference type="EMBL" id="RKRA01000001">
    <property type="protein sequence ID" value="RPF26055.1"/>
    <property type="molecule type" value="Genomic_DNA"/>
</dbReference>
<feature type="transmembrane region" description="Helical" evidence="1">
    <location>
        <begin position="203"/>
        <end position="223"/>
    </location>
</feature>
<dbReference type="OrthoDB" id="3297477at2"/>
<gene>
    <name evidence="2" type="ORF">EDD32_0478</name>
</gene>
<keyword evidence="3" id="KW-1185">Reference proteome</keyword>
<keyword evidence="1" id="KW-0472">Membrane</keyword>
<feature type="transmembrane region" description="Helical" evidence="1">
    <location>
        <begin position="44"/>
        <end position="69"/>
    </location>
</feature>
<sequence>MSTVTTDVPAAQGRTHRSAVGADLRFTGVLRAEWIKMFSLRSTWWTLGATVAVMVLVALLQATSVQLLMDRPEMAGLEEFSMHGAEIVSAGYQFSMVTIGVLGALLVTGEYATGMIRSTLAAVPTRLPVLAAKAIALAGVTVVVSAVSLALAHLVTAPVLARHDLVPDLADAQTWQVFGGMVYFLVMVALLALGLGTVLRHSAGTITGVLGLLLLLPIALQLINLDWVQDVMTYLPLPAATAFLAVNPEYSMAGGLTAGQGAAVVAAYSVVALTAGAVALRRRDA</sequence>
<dbReference type="PANTHER" id="PTHR37305">
    <property type="entry name" value="INTEGRAL MEMBRANE PROTEIN-RELATED"/>
    <property type="match status" value="1"/>
</dbReference>
<keyword evidence="1" id="KW-0812">Transmembrane</keyword>
<name>A0A3N4ZYB4_9MICO</name>
<dbReference type="GO" id="GO:0140359">
    <property type="term" value="F:ABC-type transporter activity"/>
    <property type="evidence" value="ECO:0007669"/>
    <property type="project" value="InterPro"/>
</dbReference>
<feature type="transmembrane region" description="Helical" evidence="1">
    <location>
        <begin position="258"/>
        <end position="280"/>
    </location>
</feature>
<dbReference type="GO" id="GO:0005886">
    <property type="term" value="C:plasma membrane"/>
    <property type="evidence" value="ECO:0007669"/>
    <property type="project" value="UniProtKB-SubCell"/>
</dbReference>
<feature type="transmembrane region" description="Helical" evidence="1">
    <location>
        <begin position="89"/>
        <end position="109"/>
    </location>
</feature>
<feature type="transmembrane region" description="Helical" evidence="1">
    <location>
        <begin position="130"/>
        <end position="155"/>
    </location>
</feature>
<evidence type="ECO:0000256" key="1">
    <source>
        <dbReference type="SAM" id="Phobius"/>
    </source>
</evidence>
<keyword evidence="1" id="KW-1133">Transmembrane helix</keyword>
<evidence type="ECO:0000313" key="3">
    <source>
        <dbReference type="Proteomes" id="UP000280726"/>
    </source>
</evidence>
<comment type="caution">
    <text evidence="2">The sequence shown here is derived from an EMBL/GenBank/DDBJ whole genome shotgun (WGS) entry which is preliminary data.</text>
</comment>
<dbReference type="PANTHER" id="PTHR37305:SF1">
    <property type="entry name" value="MEMBRANE PROTEIN"/>
    <property type="match status" value="1"/>
</dbReference>
<accession>A0A3N4ZYB4</accession>
<dbReference type="Pfam" id="PF12679">
    <property type="entry name" value="ABC2_membrane_2"/>
    <property type="match status" value="1"/>
</dbReference>
<protein>
    <submittedName>
        <fullName evidence="2">ABC-2 type transport system permease protein</fullName>
    </submittedName>
</protein>
<organism evidence="2 3">
    <name type="scientific">Georgenia muralis</name>
    <dbReference type="NCBI Taxonomy" id="154117"/>
    <lineage>
        <taxon>Bacteria</taxon>
        <taxon>Bacillati</taxon>
        <taxon>Actinomycetota</taxon>
        <taxon>Actinomycetes</taxon>
        <taxon>Micrococcales</taxon>
        <taxon>Bogoriellaceae</taxon>
        <taxon>Georgenia</taxon>
    </lineage>
</organism>
<dbReference type="Proteomes" id="UP000280726">
    <property type="component" value="Unassembled WGS sequence"/>
</dbReference>
<proteinExistence type="predicted"/>